<proteinExistence type="predicted"/>
<dbReference type="EMBL" id="JARQZJ010000070">
    <property type="protein sequence ID" value="KAK9881771.1"/>
    <property type="molecule type" value="Genomic_DNA"/>
</dbReference>
<evidence type="ECO:0000259" key="1">
    <source>
        <dbReference type="PROSITE" id="PS51746"/>
    </source>
</evidence>
<dbReference type="Proteomes" id="UP001431783">
    <property type="component" value="Unassembled WGS sequence"/>
</dbReference>
<evidence type="ECO:0000313" key="3">
    <source>
        <dbReference type="Proteomes" id="UP001431783"/>
    </source>
</evidence>
<dbReference type="AlphaFoldDB" id="A0AAW1UDP2"/>
<evidence type="ECO:0000313" key="2">
    <source>
        <dbReference type="EMBL" id="KAK9881771.1"/>
    </source>
</evidence>
<dbReference type="PROSITE" id="PS51746">
    <property type="entry name" value="PPM_2"/>
    <property type="match status" value="1"/>
</dbReference>
<gene>
    <name evidence="2" type="ORF">WA026_017289</name>
</gene>
<keyword evidence="3" id="KW-1185">Reference proteome</keyword>
<dbReference type="Gene3D" id="3.60.40.10">
    <property type="entry name" value="PPM-type phosphatase domain"/>
    <property type="match status" value="1"/>
</dbReference>
<organism evidence="2 3">
    <name type="scientific">Henosepilachna vigintioctopunctata</name>
    <dbReference type="NCBI Taxonomy" id="420089"/>
    <lineage>
        <taxon>Eukaryota</taxon>
        <taxon>Metazoa</taxon>
        <taxon>Ecdysozoa</taxon>
        <taxon>Arthropoda</taxon>
        <taxon>Hexapoda</taxon>
        <taxon>Insecta</taxon>
        <taxon>Pterygota</taxon>
        <taxon>Neoptera</taxon>
        <taxon>Endopterygota</taxon>
        <taxon>Coleoptera</taxon>
        <taxon>Polyphaga</taxon>
        <taxon>Cucujiformia</taxon>
        <taxon>Coccinelloidea</taxon>
        <taxon>Coccinellidae</taxon>
        <taxon>Epilachninae</taxon>
        <taxon>Epilachnini</taxon>
        <taxon>Henosepilachna</taxon>
    </lineage>
</organism>
<dbReference type="InterPro" id="IPR036457">
    <property type="entry name" value="PPM-type-like_dom_sf"/>
</dbReference>
<comment type="caution">
    <text evidence="2">The sequence shown here is derived from an EMBL/GenBank/DDBJ whole genome shotgun (WGS) entry which is preliminary data.</text>
</comment>
<accession>A0AAW1UDP2</accession>
<dbReference type="InterPro" id="IPR001932">
    <property type="entry name" value="PPM-type_phosphatase-like_dom"/>
</dbReference>
<protein>
    <recommendedName>
        <fullName evidence="1">PPM-type phosphatase domain-containing protein</fullName>
    </recommendedName>
</protein>
<feature type="domain" description="PPM-type phosphatase" evidence="1">
    <location>
        <begin position="1"/>
        <end position="99"/>
    </location>
</feature>
<sequence>MKSEPGSDSGCTAVVALLKDDQLWVANAGDSRCIVCRNENDDKDIIEYIKTHIPHIAVSCTELKVKSGQYRSFKACRQTLAHRYLTVTSGQSTSWLKVS</sequence>
<name>A0AAW1UDP2_9CUCU</name>
<dbReference type="Pfam" id="PF00481">
    <property type="entry name" value="PP2C"/>
    <property type="match status" value="1"/>
</dbReference>
<dbReference type="SUPFAM" id="SSF81606">
    <property type="entry name" value="PP2C-like"/>
    <property type="match status" value="1"/>
</dbReference>
<reference evidence="2 3" key="1">
    <citation type="submission" date="2023-03" db="EMBL/GenBank/DDBJ databases">
        <title>Genome insight into feeding habits of ladybird beetles.</title>
        <authorList>
            <person name="Li H.-S."/>
            <person name="Huang Y.-H."/>
            <person name="Pang H."/>
        </authorList>
    </citation>
    <scope>NUCLEOTIDE SEQUENCE [LARGE SCALE GENOMIC DNA]</scope>
    <source>
        <strain evidence="2">SYSU_2023b</strain>
        <tissue evidence="2">Whole body</tissue>
    </source>
</reference>